<dbReference type="SMART" id="SM00239">
    <property type="entry name" value="C2"/>
    <property type="match status" value="2"/>
</dbReference>
<feature type="region of interest" description="Disordered" evidence="4">
    <location>
        <begin position="1"/>
        <end position="50"/>
    </location>
</feature>
<feature type="compositionally biased region" description="Low complexity" evidence="4">
    <location>
        <begin position="440"/>
        <end position="464"/>
    </location>
</feature>
<evidence type="ECO:0000256" key="1">
    <source>
        <dbReference type="ARBA" id="ARBA00008315"/>
    </source>
</evidence>
<evidence type="ECO:0000256" key="4">
    <source>
        <dbReference type="SAM" id="MobiDB-lite"/>
    </source>
</evidence>
<dbReference type="OrthoDB" id="2163395at2759"/>
<protein>
    <recommendedName>
        <fullName evidence="5">C2 domain-containing protein</fullName>
    </recommendedName>
</protein>
<feature type="compositionally biased region" description="Basic and acidic residues" evidence="4">
    <location>
        <begin position="197"/>
        <end position="208"/>
    </location>
</feature>
<feature type="domain" description="C2" evidence="5">
    <location>
        <begin position="469"/>
        <end position="588"/>
    </location>
</feature>
<dbReference type="InterPro" id="IPR035892">
    <property type="entry name" value="C2_domain_sf"/>
</dbReference>
<comment type="similarity">
    <text evidence="1">Belongs to the CFAP97 family.</text>
</comment>
<reference evidence="6 7" key="1">
    <citation type="submission" date="2019-03" db="EMBL/GenBank/DDBJ databases">
        <title>Single cell metagenomics reveals metabolic interactions within the superorganism composed of flagellate Streblomastix strix and complex community of Bacteroidetes bacteria on its surface.</title>
        <authorList>
            <person name="Treitli S.C."/>
            <person name="Kolisko M."/>
            <person name="Husnik F."/>
            <person name="Keeling P."/>
            <person name="Hampl V."/>
        </authorList>
    </citation>
    <scope>NUCLEOTIDE SEQUENCE [LARGE SCALE GENOMIC DNA]</scope>
    <source>
        <strain evidence="6">ST1C</strain>
    </source>
</reference>
<organism evidence="6 7">
    <name type="scientific">Streblomastix strix</name>
    <dbReference type="NCBI Taxonomy" id="222440"/>
    <lineage>
        <taxon>Eukaryota</taxon>
        <taxon>Metamonada</taxon>
        <taxon>Preaxostyla</taxon>
        <taxon>Oxymonadida</taxon>
        <taxon>Streblomastigidae</taxon>
        <taxon>Streblomastix</taxon>
    </lineage>
</organism>
<gene>
    <name evidence="6" type="ORF">EZS28_003562</name>
</gene>
<feature type="region of interest" description="Disordered" evidence="4">
    <location>
        <begin position="439"/>
        <end position="485"/>
    </location>
</feature>
<feature type="compositionally biased region" description="Basic and acidic residues" evidence="4">
    <location>
        <begin position="278"/>
        <end position="289"/>
    </location>
</feature>
<dbReference type="Pfam" id="PF13879">
    <property type="entry name" value="Hmw_CFAP97"/>
    <property type="match status" value="1"/>
</dbReference>
<dbReference type="Pfam" id="PF00168">
    <property type="entry name" value="C2"/>
    <property type="match status" value="2"/>
</dbReference>
<dbReference type="SUPFAM" id="SSF49562">
    <property type="entry name" value="C2 domain (Calcium/lipid-binding domain, CaLB)"/>
    <property type="match status" value="2"/>
</dbReference>
<dbReference type="PANTHER" id="PTHR45911">
    <property type="entry name" value="C2 DOMAIN-CONTAINING PROTEIN"/>
    <property type="match status" value="1"/>
</dbReference>
<sequence>MSTKAVQPKPKGKNSDKNATKRSSTGKSGAEIEDKSPKLIRGHTQREKPFANHILEEARRQRDMNTHKDHLREIKSFIDDHNTANWTHLKTKGKKMQTDEEKYSEIEKDNALLLAKMTVITRKGGDVDNKEPFPYKTSMNIYNRSTDQDKIQDENTFKVGRLRNNTNPILNHKKWEEDYTETERQMRMVSRYEYVEPKDRINTMHPKDEPEEPGLMTNRKSNAAATKRTQAEETKRSSQKGKTTRRTKGDGSGEADDGYDSQRRSGQQKSPKQAKKGIKQDGEEPRIIDETPIEPIEEEVFNDGKVVVTIIGVKDVTAMDSNGKSDPFFKVKLGTEQRTTKKVKDTLNAEFNETFTFEYKALEPREGEEEEYKANNEIVLELWDYDSLSDNDQIGKVIVPIYEFKNNKQRKQYSVEGVGNQYGQNVGVVDVEIEYTTNPEQEQVQQQQEQVQEQEQQQEQQQQQPENIKEVQPIQESQNNEDLSPKTVSITLVGVKDVTGVDSNGKSDPYIRVLFGGKEKGRTKKVADTLNAEYNETITFDYDPTAQNEKLILLELWDHDTIGDDDQIGKFEIQTDEYFNNKHKNQITFAGVKNLYGKEVGILDFELEIINKV</sequence>
<dbReference type="EMBL" id="SNRW01000478">
    <property type="protein sequence ID" value="KAA6400909.1"/>
    <property type="molecule type" value="Genomic_DNA"/>
</dbReference>
<dbReference type="InterPro" id="IPR000008">
    <property type="entry name" value="C2_dom"/>
</dbReference>
<dbReference type="AlphaFoldDB" id="A0A5J4X362"/>
<evidence type="ECO:0000256" key="3">
    <source>
        <dbReference type="ARBA" id="ARBA00022837"/>
    </source>
</evidence>
<feature type="compositionally biased region" description="Polar residues" evidence="4">
    <location>
        <begin position="218"/>
        <end position="228"/>
    </location>
</feature>
<evidence type="ECO:0000313" key="7">
    <source>
        <dbReference type="Proteomes" id="UP000324800"/>
    </source>
</evidence>
<feature type="compositionally biased region" description="Basic residues" evidence="4">
    <location>
        <begin position="237"/>
        <end position="246"/>
    </location>
</feature>
<evidence type="ECO:0000259" key="5">
    <source>
        <dbReference type="PROSITE" id="PS50004"/>
    </source>
</evidence>
<dbReference type="CDD" id="cd00030">
    <property type="entry name" value="C2"/>
    <property type="match status" value="2"/>
</dbReference>
<dbReference type="PROSITE" id="PS50004">
    <property type="entry name" value="C2"/>
    <property type="match status" value="2"/>
</dbReference>
<feature type="domain" description="C2" evidence="5">
    <location>
        <begin position="287"/>
        <end position="414"/>
    </location>
</feature>
<dbReference type="PRINTS" id="PR00360">
    <property type="entry name" value="C2DOMAIN"/>
</dbReference>
<comment type="caution">
    <text evidence="6">The sequence shown here is derived from an EMBL/GenBank/DDBJ whole genome shotgun (WGS) entry which is preliminary data.</text>
</comment>
<keyword evidence="3" id="KW-0106">Calcium</keyword>
<evidence type="ECO:0000256" key="2">
    <source>
        <dbReference type="ARBA" id="ARBA00022723"/>
    </source>
</evidence>
<name>A0A5J4X362_9EUKA</name>
<dbReference type="GO" id="GO:0046872">
    <property type="term" value="F:metal ion binding"/>
    <property type="evidence" value="ECO:0007669"/>
    <property type="project" value="UniProtKB-KW"/>
</dbReference>
<evidence type="ECO:0000313" key="6">
    <source>
        <dbReference type="EMBL" id="KAA6400909.1"/>
    </source>
</evidence>
<proteinExistence type="inferred from homology"/>
<feature type="region of interest" description="Disordered" evidence="4">
    <location>
        <begin position="197"/>
        <end position="293"/>
    </location>
</feature>
<accession>A0A5J4X362</accession>
<keyword evidence="2" id="KW-0479">Metal-binding</keyword>
<dbReference type="InterPro" id="IPR029488">
    <property type="entry name" value="Hmw/CFAP97"/>
</dbReference>
<dbReference type="Proteomes" id="UP000324800">
    <property type="component" value="Unassembled WGS sequence"/>
</dbReference>
<feature type="compositionally biased region" description="Polar residues" evidence="4">
    <location>
        <begin position="474"/>
        <end position="485"/>
    </location>
</feature>
<dbReference type="Gene3D" id="2.60.40.150">
    <property type="entry name" value="C2 domain"/>
    <property type="match status" value="2"/>
</dbReference>